<gene>
    <name evidence="2" type="ORF">CBM2586_A10740</name>
</gene>
<evidence type="ECO:0000313" key="3">
    <source>
        <dbReference type="Proteomes" id="UP000257016"/>
    </source>
</evidence>
<proteinExistence type="predicted"/>
<name>A0A975ZW11_9BURK</name>
<comment type="caution">
    <text evidence="2">The sequence shown here is derived from an EMBL/GenBank/DDBJ whole genome shotgun (WGS) entry which is preliminary data.</text>
</comment>
<dbReference type="EMBL" id="OFSN01000001">
    <property type="protein sequence ID" value="SOY40776.1"/>
    <property type="molecule type" value="Genomic_DNA"/>
</dbReference>
<protein>
    <submittedName>
        <fullName evidence="2">Uncharacterized protein</fullName>
    </submittedName>
</protein>
<organism evidence="2 3">
    <name type="scientific">Cupriavidus taiwanensis</name>
    <dbReference type="NCBI Taxonomy" id="164546"/>
    <lineage>
        <taxon>Bacteria</taxon>
        <taxon>Pseudomonadati</taxon>
        <taxon>Pseudomonadota</taxon>
        <taxon>Betaproteobacteria</taxon>
        <taxon>Burkholderiales</taxon>
        <taxon>Burkholderiaceae</taxon>
        <taxon>Cupriavidus</taxon>
    </lineage>
</organism>
<dbReference type="AlphaFoldDB" id="A0A975ZW11"/>
<dbReference type="Proteomes" id="UP000257016">
    <property type="component" value="Unassembled WGS sequence"/>
</dbReference>
<sequence length="117" mass="12297">MLRDRHGRSAQGDGAVRPRHGLSARKRGTRRRRGGAAGAGRVGARPAAVDRHGNPAVPGEAGRERRRAACRGAAQAATGGPGVGDADLGVAMVRSKFMRVLHNPMSKRHWIPGGRQA</sequence>
<evidence type="ECO:0000313" key="2">
    <source>
        <dbReference type="EMBL" id="SOY40776.1"/>
    </source>
</evidence>
<feature type="region of interest" description="Disordered" evidence="1">
    <location>
        <begin position="1"/>
        <end position="86"/>
    </location>
</feature>
<reference evidence="2 3" key="1">
    <citation type="submission" date="2018-01" db="EMBL/GenBank/DDBJ databases">
        <authorList>
            <person name="Clerissi C."/>
        </authorList>
    </citation>
    <scope>NUCLEOTIDE SEQUENCE [LARGE SCALE GENOMIC DNA]</scope>
    <source>
        <strain evidence="2">Cupriavidus taiwanensis LMG 19430</strain>
    </source>
</reference>
<feature type="compositionally biased region" description="Basic residues" evidence="1">
    <location>
        <begin position="17"/>
        <end position="34"/>
    </location>
</feature>
<accession>A0A975ZW11</accession>
<evidence type="ECO:0000256" key="1">
    <source>
        <dbReference type="SAM" id="MobiDB-lite"/>
    </source>
</evidence>